<comment type="caution">
    <text evidence="13">The sequence shown here is derived from an EMBL/GenBank/DDBJ whole genome shotgun (WGS) entry which is preliminary data.</text>
</comment>
<dbReference type="InterPro" id="IPR001305">
    <property type="entry name" value="HSP_DnaJ_Cys-rich_dom"/>
</dbReference>
<feature type="compositionally biased region" description="Gly residues" evidence="10">
    <location>
        <begin position="244"/>
        <end position="253"/>
    </location>
</feature>
<evidence type="ECO:0000256" key="4">
    <source>
        <dbReference type="ARBA" id="ARBA00022771"/>
    </source>
</evidence>
<dbReference type="HAMAP" id="MF_01152">
    <property type="entry name" value="DnaJ"/>
    <property type="match status" value="1"/>
</dbReference>
<evidence type="ECO:0000256" key="5">
    <source>
        <dbReference type="ARBA" id="ARBA00022833"/>
    </source>
</evidence>
<keyword evidence="5 8" id="KW-0862">Zinc</keyword>
<feature type="binding site" evidence="8">
    <location>
        <position position="195"/>
    </location>
    <ligand>
        <name>Zn(2+)</name>
        <dbReference type="ChEBI" id="CHEBI:29105"/>
        <label>2</label>
    </ligand>
</feature>
<dbReference type="CDD" id="cd10747">
    <property type="entry name" value="DnaJ_C"/>
    <property type="match status" value="1"/>
</dbReference>
<evidence type="ECO:0000256" key="6">
    <source>
        <dbReference type="ARBA" id="ARBA00023016"/>
    </source>
</evidence>
<evidence type="ECO:0000256" key="10">
    <source>
        <dbReference type="SAM" id="MobiDB-lite"/>
    </source>
</evidence>
<feature type="repeat" description="CXXCXGXG motif" evidence="8">
    <location>
        <begin position="195"/>
        <end position="202"/>
    </location>
</feature>
<dbReference type="CDD" id="cd06257">
    <property type="entry name" value="DnaJ"/>
    <property type="match status" value="1"/>
</dbReference>
<evidence type="ECO:0000256" key="8">
    <source>
        <dbReference type="HAMAP-Rule" id="MF_01152"/>
    </source>
</evidence>
<dbReference type="SUPFAM" id="SSF57938">
    <property type="entry name" value="DnaJ/Hsp40 cysteine-rich domain"/>
    <property type="match status" value="1"/>
</dbReference>
<dbReference type="GO" id="GO:0009408">
    <property type="term" value="P:response to heat"/>
    <property type="evidence" value="ECO:0007669"/>
    <property type="project" value="InterPro"/>
</dbReference>
<evidence type="ECO:0000259" key="11">
    <source>
        <dbReference type="PROSITE" id="PS50076"/>
    </source>
</evidence>
<dbReference type="Gene3D" id="1.10.287.110">
    <property type="entry name" value="DnaJ domain"/>
    <property type="match status" value="1"/>
</dbReference>
<feature type="zinc finger region" description="CR-type" evidence="9">
    <location>
        <begin position="144"/>
        <end position="221"/>
    </location>
</feature>
<feature type="repeat" description="CXXCXGXG motif" evidence="8">
    <location>
        <begin position="173"/>
        <end position="180"/>
    </location>
</feature>
<dbReference type="AlphaFoldDB" id="A0A933LQ34"/>
<evidence type="ECO:0000259" key="12">
    <source>
        <dbReference type="PROSITE" id="PS51188"/>
    </source>
</evidence>
<feature type="domain" description="CR-type" evidence="12">
    <location>
        <begin position="144"/>
        <end position="221"/>
    </location>
</feature>
<dbReference type="GO" id="GO:0006260">
    <property type="term" value="P:DNA replication"/>
    <property type="evidence" value="ECO:0007669"/>
    <property type="project" value="UniProtKB-KW"/>
</dbReference>
<keyword evidence="8" id="KW-0963">Cytoplasm</keyword>
<dbReference type="InterPro" id="IPR002939">
    <property type="entry name" value="DnaJ_C"/>
</dbReference>
<evidence type="ECO:0000313" key="13">
    <source>
        <dbReference type="EMBL" id="MBI4594917.1"/>
    </source>
</evidence>
<feature type="binding site" evidence="8">
    <location>
        <position position="176"/>
    </location>
    <ligand>
        <name>Zn(2+)</name>
        <dbReference type="ChEBI" id="CHEBI:29105"/>
        <label>2</label>
    </ligand>
</feature>
<keyword evidence="2 8" id="KW-0479">Metal-binding</keyword>
<dbReference type="CDD" id="cd10719">
    <property type="entry name" value="DnaJ_zf"/>
    <property type="match status" value="1"/>
</dbReference>
<dbReference type="GO" id="GO:0042026">
    <property type="term" value="P:protein refolding"/>
    <property type="evidence" value="ECO:0007669"/>
    <property type="project" value="TreeGrafter"/>
</dbReference>
<evidence type="ECO:0000256" key="3">
    <source>
        <dbReference type="ARBA" id="ARBA00022737"/>
    </source>
</evidence>
<comment type="cofactor">
    <cofactor evidence="8">
        <name>Zn(2+)</name>
        <dbReference type="ChEBI" id="CHEBI:29105"/>
    </cofactor>
    <text evidence="8">Binds 2 Zn(2+) ions per monomer.</text>
</comment>
<evidence type="ECO:0000256" key="9">
    <source>
        <dbReference type="PROSITE-ProRule" id="PRU00546"/>
    </source>
</evidence>
<gene>
    <name evidence="8 13" type="primary">dnaJ</name>
    <name evidence="13" type="ORF">HY730_00890</name>
</gene>
<feature type="binding site" evidence="8">
    <location>
        <position position="212"/>
    </location>
    <ligand>
        <name>Zn(2+)</name>
        <dbReference type="ChEBI" id="CHEBI:29105"/>
        <label>1</label>
    </ligand>
</feature>
<dbReference type="NCBIfam" id="TIGR02349">
    <property type="entry name" value="DnaJ_bact"/>
    <property type="match status" value="1"/>
</dbReference>
<dbReference type="PRINTS" id="PR00625">
    <property type="entry name" value="JDOMAIN"/>
</dbReference>
<evidence type="ECO:0000256" key="7">
    <source>
        <dbReference type="ARBA" id="ARBA00023186"/>
    </source>
</evidence>
<name>A0A933LQ34_UNCTE</name>
<dbReference type="GO" id="GO:0005737">
    <property type="term" value="C:cytoplasm"/>
    <property type="evidence" value="ECO:0007669"/>
    <property type="project" value="UniProtKB-SubCell"/>
</dbReference>
<organism evidence="13 14">
    <name type="scientific">Tectimicrobiota bacterium</name>
    <dbReference type="NCBI Taxonomy" id="2528274"/>
    <lineage>
        <taxon>Bacteria</taxon>
        <taxon>Pseudomonadati</taxon>
        <taxon>Nitrospinota/Tectimicrobiota group</taxon>
        <taxon>Candidatus Tectimicrobiota</taxon>
    </lineage>
</organism>
<dbReference type="InterPro" id="IPR018253">
    <property type="entry name" value="DnaJ_domain_CS"/>
</dbReference>
<dbReference type="GO" id="GO:0051082">
    <property type="term" value="F:unfolded protein binding"/>
    <property type="evidence" value="ECO:0007669"/>
    <property type="project" value="UniProtKB-UniRule"/>
</dbReference>
<dbReference type="PROSITE" id="PS51188">
    <property type="entry name" value="ZF_CR"/>
    <property type="match status" value="1"/>
</dbReference>
<evidence type="ECO:0000256" key="1">
    <source>
        <dbReference type="ARBA" id="ARBA00022705"/>
    </source>
</evidence>
<feature type="binding site" evidence="8">
    <location>
        <position position="198"/>
    </location>
    <ligand>
        <name>Zn(2+)</name>
        <dbReference type="ChEBI" id="CHEBI:29105"/>
        <label>2</label>
    </ligand>
</feature>
<feature type="repeat" description="CXXCXGXG motif" evidence="8">
    <location>
        <begin position="157"/>
        <end position="164"/>
    </location>
</feature>
<dbReference type="PANTHER" id="PTHR43096">
    <property type="entry name" value="DNAJ HOMOLOG 1, MITOCHONDRIAL-RELATED"/>
    <property type="match status" value="1"/>
</dbReference>
<dbReference type="Proteomes" id="UP000772181">
    <property type="component" value="Unassembled WGS sequence"/>
</dbReference>
<dbReference type="Gene3D" id="6.20.20.10">
    <property type="match status" value="2"/>
</dbReference>
<dbReference type="SUPFAM" id="SSF49493">
    <property type="entry name" value="HSP40/DnaJ peptide-binding domain"/>
    <property type="match status" value="2"/>
</dbReference>
<accession>A0A933LQ34</accession>
<feature type="repeat" description="CXXCXGXG motif" evidence="8">
    <location>
        <begin position="209"/>
        <end position="216"/>
    </location>
</feature>
<comment type="subcellular location">
    <subcellularLocation>
        <location evidence="8">Cytoplasm</location>
    </subcellularLocation>
</comment>
<reference evidence="13" key="1">
    <citation type="submission" date="2020-07" db="EMBL/GenBank/DDBJ databases">
        <title>Huge and variable diversity of episymbiotic CPR bacteria and DPANN archaea in groundwater ecosystems.</title>
        <authorList>
            <person name="He C.Y."/>
            <person name="Keren R."/>
            <person name="Whittaker M."/>
            <person name="Farag I.F."/>
            <person name="Doudna J."/>
            <person name="Cate J.H.D."/>
            <person name="Banfield J.F."/>
        </authorList>
    </citation>
    <scope>NUCLEOTIDE SEQUENCE</scope>
    <source>
        <strain evidence="13">NC_groundwater_1482_Ag_S-0.65um_47_24</strain>
    </source>
</reference>
<keyword evidence="7 8" id="KW-0143">Chaperone</keyword>
<feature type="domain" description="J" evidence="11">
    <location>
        <begin position="5"/>
        <end position="70"/>
    </location>
</feature>
<protein>
    <recommendedName>
        <fullName evidence="8">Chaperone protein DnaJ</fullName>
    </recommendedName>
</protein>
<dbReference type="EMBL" id="JACQWF010000040">
    <property type="protein sequence ID" value="MBI4594917.1"/>
    <property type="molecule type" value="Genomic_DNA"/>
</dbReference>
<dbReference type="Pfam" id="PF00684">
    <property type="entry name" value="DnaJ_CXXCXGXG"/>
    <property type="match status" value="1"/>
</dbReference>
<dbReference type="Pfam" id="PF00226">
    <property type="entry name" value="DnaJ"/>
    <property type="match status" value="1"/>
</dbReference>
<dbReference type="InterPro" id="IPR036869">
    <property type="entry name" value="J_dom_sf"/>
</dbReference>
<dbReference type="InterPro" id="IPR008971">
    <property type="entry name" value="HSP40/DnaJ_pept-bd"/>
</dbReference>
<dbReference type="NCBIfam" id="NF008035">
    <property type="entry name" value="PRK10767.1"/>
    <property type="match status" value="1"/>
</dbReference>
<dbReference type="InterPro" id="IPR012724">
    <property type="entry name" value="DnaJ"/>
</dbReference>
<keyword evidence="4 8" id="KW-0863">Zinc-finger</keyword>
<proteinExistence type="inferred from homology"/>
<sequence>MTKRDYYEILGLNRNATDKELKKAYRKLARKYHPDVNPGDKGAESKFKEISEAYQVLSDPQKRKKYDQVGHQAFQADFDPSAWSGYGGRGFDIFEDLKGGKFGGFGDIFGDIFNRGERQTRGTPHRGADINYSMELSFEDAVKGITTYININRSTACPDCRGTGLSSQGTQVCPDCKGTGRIQSRTPFFPGVQACPRCQGTGRFNTNPCSKCFGQGKISKTEKIAVKIPPGVDSGSRIRVSGKGEAGPNGGPEGDLYITTKVQSHPYFERKGNNIYLELPITISEAILGTKITVPTIDGKTTVTIPQGVQSGQKLRLQGKGVPILAGKGRGDQYITIKIAVPTKLDDRSMALVREFERMNPYNPRLDLGW</sequence>
<dbReference type="Gene3D" id="2.60.260.20">
    <property type="entry name" value="Urease metallochaperone UreE, N-terminal domain"/>
    <property type="match status" value="2"/>
</dbReference>
<feature type="region of interest" description="Disordered" evidence="10">
    <location>
        <begin position="235"/>
        <end position="254"/>
    </location>
</feature>
<dbReference type="PROSITE" id="PS50076">
    <property type="entry name" value="DNAJ_2"/>
    <property type="match status" value="1"/>
</dbReference>
<dbReference type="GO" id="GO:0008270">
    <property type="term" value="F:zinc ion binding"/>
    <property type="evidence" value="ECO:0007669"/>
    <property type="project" value="UniProtKB-UniRule"/>
</dbReference>
<feature type="binding site" evidence="8">
    <location>
        <position position="160"/>
    </location>
    <ligand>
        <name>Zn(2+)</name>
        <dbReference type="ChEBI" id="CHEBI:29105"/>
        <label>1</label>
    </ligand>
</feature>
<dbReference type="Pfam" id="PF01556">
    <property type="entry name" value="DnaJ_C"/>
    <property type="match status" value="1"/>
</dbReference>
<feature type="binding site" evidence="8">
    <location>
        <position position="173"/>
    </location>
    <ligand>
        <name>Zn(2+)</name>
        <dbReference type="ChEBI" id="CHEBI:29105"/>
        <label>2</label>
    </ligand>
</feature>
<keyword evidence="1 8" id="KW-0235">DNA replication</keyword>
<evidence type="ECO:0000256" key="2">
    <source>
        <dbReference type="ARBA" id="ARBA00022723"/>
    </source>
</evidence>
<feature type="binding site" evidence="8">
    <location>
        <position position="157"/>
    </location>
    <ligand>
        <name>Zn(2+)</name>
        <dbReference type="ChEBI" id="CHEBI:29105"/>
        <label>1</label>
    </ligand>
</feature>
<dbReference type="PANTHER" id="PTHR43096:SF52">
    <property type="entry name" value="DNAJ HOMOLOG 1, MITOCHONDRIAL-RELATED"/>
    <property type="match status" value="1"/>
</dbReference>
<comment type="subunit">
    <text evidence="8">Homodimer.</text>
</comment>
<dbReference type="FunFam" id="2.60.260.20:FF:000005">
    <property type="entry name" value="Chaperone protein dnaJ 1, mitochondrial"/>
    <property type="match status" value="1"/>
</dbReference>
<dbReference type="GO" id="GO:0005524">
    <property type="term" value="F:ATP binding"/>
    <property type="evidence" value="ECO:0007669"/>
    <property type="project" value="InterPro"/>
</dbReference>
<dbReference type="FunFam" id="1.10.287.110:FF:000034">
    <property type="entry name" value="Chaperone protein DnaJ"/>
    <property type="match status" value="1"/>
</dbReference>
<evidence type="ECO:0000313" key="14">
    <source>
        <dbReference type="Proteomes" id="UP000772181"/>
    </source>
</evidence>
<keyword evidence="3 8" id="KW-0677">Repeat</keyword>
<dbReference type="SUPFAM" id="SSF46565">
    <property type="entry name" value="Chaperone J-domain"/>
    <property type="match status" value="1"/>
</dbReference>
<dbReference type="InterPro" id="IPR001623">
    <property type="entry name" value="DnaJ_domain"/>
</dbReference>
<dbReference type="SMART" id="SM00271">
    <property type="entry name" value="DnaJ"/>
    <property type="match status" value="1"/>
</dbReference>
<comment type="function">
    <text evidence="8">Participates actively in the response to hyperosmotic and heat shock by preventing the aggregation of stress-denatured proteins and by disaggregating proteins, also in an autonomous, DnaK-independent fashion. Unfolded proteins bind initially to DnaJ; upon interaction with the DnaJ-bound protein, DnaK hydrolyzes its bound ATP, resulting in the formation of a stable complex. GrpE releases ADP from DnaK; ATP binding to DnaK triggers the release of the substrate protein, thus completing the reaction cycle. Several rounds of ATP-dependent interactions between DnaJ, DnaK and GrpE are required for fully efficient folding. Also involved, together with DnaK and GrpE, in the DNA replication of plasmids through activation of initiation proteins.</text>
</comment>
<feature type="binding site" evidence="8">
    <location>
        <position position="209"/>
    </location>
    <ligand>
        <name>Zn(2+)</name>
        <dbReference type="ChEBI" id="CHEBI:29105"/>
        <label>1</label>
    </ligand>
</feature>
<dbReference type="GO" id="GO:0031072">
    <property type="term" value="F:heat shock protein binding"/>
    <property type="evidence" value="ECO:0007669"/>
    <property type="project" value="InterPro"/>
</dbReference>
<comment type="similarity">
    <text evidence="8">Belongs to the DnaJ family.</text>
</comment>
<dbReference type="PROSITE" id="PS00636">
    <property type="entry name" value="DNAJ_1"/>
    <property type="match status" value="1"/>
</dbReference>
<dbReference type="InterPro" id="IPR036410">
    <property type="entry name" value="HSP_DnaJ_Cys-rich_dom_sf"/>
</dbReference>
<keyword evidence="6 8" id="KW-0346">Stress response</keyword>
<comment type="domain">
    <text evidence="8">The J domain is necessary and sufficient to stimulate DnaK ATPase activity. Zinc center 1 plays an important role in the autonomous, DnaK-independent chaperone activity of DnaJ. Zinc center 2 is essential for interaction with DnaK and for DnaJ activity.</text>
</comment>